<proteinExistence type="predicted"/>
<gene>
    <name evidence="3" type="ORF">EB796_017181</name>
</gene>
<comment type="caution">
    <text evidence="3">The sequence shown here is derived from an EMBL/GenBank/DDBJ whole genome shotgun (WGS) entry which is preliminary data.</text>
</comment>
<evidence type="ECO:0000313" key="3">
    <source>
        <dbReference type="EMBL" id="KAF6024513.1"/>
    </source>
</evidence>
<name>A0A7J7JFA4_BUGNE</name>
<feature type="transmembrane region" description="Helical" evidence="1">
    <location>
        <begin position="1012"/>
        <end position="1030"/>
    </location>
</feature>
<organism evidence="3 4">
    <name type="scientific">Bugula neritina</name>
    <name type="common">Brown bryozoan</name>
    <name type="synonym">Sertularia neritina</name>
    <dbReference type="NCBI Taxonomy" id="10212"/>
    <lineage>
        <taxon>Eukaryota</taxon>
        <taxon>Metazoa</taxon>
        <taxon>Spiralia</taxon>
        <taxon>Lophotrochozoa</taxon>
        <taxon>Bryozoa</taxon>
        <taxon>Gymnolaemata</taxon>
        <taxon>Cheilostomatida</taxon>
        <taxon>Flustrina</taxon>
        <taxon>Buguloidea</taxon>
        <taxon>Bugulidae</taxon>
        <taxon>Bugula</taxon>
    </lineage>
</organism>
<evidence type="ECO:0000256" key="1">
    <source>
        <dbReference type="SAM" id="Phobius"/>
    </source>
</evidence>
<dbReference type="InterPro" id="IPR012993">
    <property type="entry name" value="UME"/>
</dbReference>
<dbReference type="SUPFAM" id="SSF48371">
    <property type="entry name" value="ARM repeat"/>
    <property type="match status" value="1"/>
</dbReference>
<dbReference type="AlphaFoldDB" id="A0A7J7JFA4"/>
<protein>
    <submittedName>
        <fullName evidence="3">ATR</fullName>
    </submittedName>
</protein>
<dbReference type="OrthoDB" id="381190at2759"/>
<keyword evidence="4" id="KW-1185">Reference proteome</keyword>
<sequence length="1036" mass="117028">MLDAKQIESLLNSLCWHLEYSSFSVKMSTSLFLAELFATSSWIDKVSHIPVYNLMACIEVLIIHSLNSEDEDLRTAVTSLLRALSQSPAAHSMQLSMMLLESLAESSLRTLTECSLVSSLFDLLLSSMSSQSLVSLAMNKQLTEWIIIKIQTNEACESMICCLGDLIKCLPSAMAAATFAKVSVITESIARSATTAAQVTSSKISDLRFCCQIVTHCYLHWMTSFPAESKEEIVRGIKGLLNTLVVSWSQVLSLADRDLLSSLYSDVVHSISSLLALKDIIQERKLVIQLVIMASLPWLTENYTPDPEANFCVTEEVKSLALTLKPLLSDEILRVCLLSVIVASKEILPKWRLHILRTVSNFKRPVPLTAITKHLQYLLLDQGPPSFHLIYDLLHPVLSLQSCIVDESLAQVLGQLSCIVAGGAELSWKNVKCKTPVWDIDRVICKKCDVTEKQTLQSVDPGMFEPFIQLIYKDSHKIRLLMAAALPRLFSHIKISHANGETMNMLQTTLQLVEDTNRDVRVQFSTLPHRAFQHSSMEVIGQFVDKVLTINASTQDEEMKETLIMTVQSLGRVEDQNLLPICIRFLVESYLSSSQFVTATAFHYLQRLAEFRGLNPSQIYQKNQSMLAECLSEKVVEILSNRYSEELTVMDLFDRASKLFHYESPSLFITSLEKHIVPYLVSSEHTDIHQVLKLIANHVGKSYQQLITTNMKYIFSHLVRSCHRTTLEKKISYLEAETRLSIKSLLRQSFQGVLNQLLLYFGTRHQQIKLGLAFFLSQDGQTQLSSDNHVSDELLAEFIEKHLLGVLVEFDHILLQRSTDIKKKEDVISSLIHVIKLLGSRRVTSLRIKISTSLKLALTTTAGRLPKLCCEAWLCFVKHVEVASLKYMLSYIVVTLLPLIRTLPADVAPVLEYLVVKCRKELSSSFNELYFIPEVPQLSEVNAVLKNYMVFSGRPDAFPLQLKQYLAGVNHDNSEVSKQALIKLRQLLLDNRNQLYQMIGGAETVNPLVTEAMQKVCILIILLYYCLYYISKLMLM</sequence>
<reference evidence="3" key="1">
    <citation type="submission" date="2020-06" db="EMBL/GenBank/DDBJ databases">
        <title>Draft genome of Bugula neritina, a colonial animal packing powerful symbionts and potential medicines.</title>
        <authorList>
            <person name="Rayko M."/>
        </authorList>
    </citation>
    <scope>NUCLEOTIDE SEQUENCE [LARGE SCALE GENOMIC DNA]</scope>
    <source>
        <strain evidence="3">Kwan_BN1</strain>
    </source>
</reference>
<dbReference type="Proteomes" id="UP000593567">
    <property type="component" value="Unassembled WGS sequence"/>
</dbReference>
<feature type="domain" description="UME" evidence="2">
    <location>
        <begin position="795"/>
        <end position="902"/>
    </location>
</feature>
<keyword evidence="1" id="KW-0472">Membrane</keyword>
<dbReference type="InterPro" id="IPR016024">
    <property type="entry name" value="ARM-type_fold"/>
</dbReference>
<keyword evidence="1" id="KW-0812">Transmembrane</keyword>
<evidence type="ECO:0000259" key="2">
    <source>
        <dbReference type="SMART" id="SM00802"/>
    </source>
</evidence>
<dbReference type="Pfam" id="PF08064">
    <property type="entry name" value="UME"/>
    <property type="match status" value="1"/>
</dbReference>
<keyword evidence="1" id="KW-1133">Transmembrane helix</keyword>
<dbReference type="GO" id="GO:0004674">
    <property type="term" value="F:protein serine/threonine kinase activity"/>
    <property type="evidence" value="ECO:0007669"/>
    <property type="project" value="InterPro"/>
</dbReference>
<accession>A0A7J7JFA4</accession>
<dbReference type="SMART" id="SM00802">
    <property type="entry name" value="UME"/>
    <property type="match status" value="1"/>
</dbReference>
<dbReference type="EMBL" id="VXIV02002564">
    <property type="protein sequence ID" value="KAF6024513.1"/>
    <property type="molecule type" value="Genomic_DNA"/>
</dbReference>
<evidence type="ECO:0000313" key="4">
    <source>
        <dbReference type="Proteomes" id="UP000593567"/>
    </source>
</evidence>